<evidence type="ECO:0008006" key="3">
    <source>
        <dbReference type="Google" id="ProtNLM"/>
    </source>
</evidence>
<proteinExistence type="predicted"/>
<name>A0A2V1IZU1_9BACT</name>
<comment type="caution">
    <text evidence="1">The sequence shown here is derived from an EMBL/GenBank/DDBJ whole genome shotgun (WGS) entry which is preliminary data.</text>
</comment>
<evidence type="ECO:0000313" key="1">
    <source>
        <dbReference type="EMBL" id="PWB09142.1"/>
    </source>
</evidence>
<dbReference type="GeneID" id="93423336"/>
<evidence type="ECO:0000313" key="2">
    <source>
        <dbReference type="Proteomes" id="UP000244925"/>
    </source>
</evidence>
<dbReference type="RefSeq" id="WP_107035163.1">
    <property type="nucleotide sequence ID" value="NZ_CAOMDK010000020.1"/>
</dbReference>
<protein>
    <recommendedName>
        <fullName evidence="3">Cyclodeaminase/cyclohydrolase domain-containing protein</fullName>
    </recommendedName>
</protein>
<dbReference type="Proteomes" id="UP000244925">
    <property type="component" value="Unassembled WGS sequence"/>
</dbReference>
<sequence length="184" mass="19608">MIQNINFRKFTDHLSHATLLTIPGEATAAVLTIQAAMGLFAVSSAIKSEKLCADDQATRLLQTQFGILKEQLEATANRCFTAGKALNAAIVAEEKKEQEALFGECAEANLQTARLAADLSRLLGSLAAIDDPMVSSVAQPALVVTGTCLEAARLNANFFTPHLDAAKADDYILQFKNLTEAVNG</sequence>
<dbReference type="AlphaFoldDB" id="A0A2V1IZU1"/>
<gene>
    <name evidence="1" type="ORF">C5O25_02545</name>
</gene>
<organism evidence="1 2">
    <name type="scientific">Paramuribaculum intestinale</name>
    <dbReference type="NCBI Taxonomy" id="2094151"/>
    <lineage>
        <taxon>Bacteria</taxon>
        <taxon>Pseudomonadati</taxon>
        <taxon>Bacteroidota</taxon>
        <taxon>Bacteroidia</taxon>
        <taxon>Bacteroidales</taxon>
        <taxon>Muribaculaceae</taxon>
        <taxon>Paramuribaculum</taxon>
    </lineage>
</organism>
<keyword evidence="2" id="KW-1185">Reference proteome</keyword>
<reference evidence="2" key="1">
    <citation type="submission" date="2018-02" db="EMBL/GenBank/DDBJ databases">
        <authorList>
            <person name="Clavel T."/>
            <person name="Strowig T."/>
        </authorList>
    </citation>
    <scope>NUCLEOTIDE SEQUENCE [LARGE SCALE GENOMIC DNA]</scope>
    <source>
        <strain evidence="2">DSM 100764</strain>
    </source>
</reference>
<dbReference type="EMBL" id="PUBV01000003">
    <property type="protein sequence ID" value="PWB09142.1"/>
    <property type="molecule type" value="Genomic_DNA"/>
</dbReference>
<accession>A0A2V1IZU1</accession>